<protein>
    <submittedName>
        <fullName evidence="1">Uncharacterized protein</fullName>
    </submittedName>
</protein>
<evidence type="ECO:0000313" key="4">
    <source>
        <dbReference type="Proteomes" id="UP000001781"/>
    </source>
</evidence>
<dbReference type="Proteomes" id="UP000001781">
    <property type="component" value="Genome"/>
</dbReference>
<dbReference type="GeneID" id="921287"/>
<dbReference type="Proteomes" id="UP000001720">
    <property type="component" value="Segment"/>
</dbReference>
<reference evidence="4" key="1">
    <citation type="journal article" date="1990" name="Appl. Environ. Microbiol.">
        <title>Molecular characterization of promoters of the Lactococcus lactis subsp. cremoris temperate bacteriophage BK5-T and identification of a phage gene implicated in the regulation of promoter activity.</title>
        <authorList>
            <person name="Lakshmidevi G."/>
            <person name="Davidson B.E."/>
            <person name="Hillier A.J."/>
        </authorList>
    </citation>
    <scope>NUCLEOTIDE SEQUENCE [LARGE SCALE GENOMIC DNA]</scope>
</reference>
<dbReference type="EMBL" id="AJ245616">
    <property type="protein sequence ID" value="CAC80172.1"/>
    <property type="molecule type" value="mRNA"/>
</dbReference>
<dbReference type="RefSeq" id="NP_116523.1">
    <property type="nucleotide sequence ID" value="NC_002796.1"/>
</dbReference>
<sequence length="101" mass="11319">MSIFLTIKSFNSSTLNLSILKSINRNLLYSGTLLNDITSSIVDVLFKYGRYFFAKSLFALIEYVLTILSGKLLIRVLRLSTSCTKSLGILPQLSITPMCFL</sequence>
<reference evidence="1 4" key="2">
    <citation type="journal article" date="1995" name="Appl. Environ. Microbiol.">
        <title>Sequence analysis of the Lactococcus lactis temperate bacteriophage BK5-T and demonstration that the phage DNA has cohesive ends.</title>
        <authorList>
            <person name="Boyce J.D."/>
            <person name="Davidson B.E."/>
            <person name="Hillier A.J."/>
        </authorList>
    </citation>
    <scope>NUCLEOTIDE SEQUENCE [LARGE SCALE GENOMIC DNA]</scope>
</reference>
<dbReference type="KEGG" id="vg:921287"/>
<keyword evidence="3" id="KW-1185">Reference proteome</keyword>
<organism evidence="1 4">
    <name type="scientific">Lactococcus phage BK5-T</name>
    <dbReference type="NCBI Taxonomy" id="31754"/>
    <lineage>
        <taxon>Viruses</taxon>
        <taxon>Duplodnaviria</taxon>
        <taxon>Heunggongvirae</taxon>
        <taxon>Uroviricota</taxon>
        <taxon>Caudoviricetes</taxon>
        <taxon>Sandinevirus</taxon>
        <taxon>Sandinevirus BK5T</taxon>
    </lineage>
</organism>
<reference evidence="2 3" key="3">
    <citation type="submission" date="1999-08" db="EMBL/GenBank/DDBJ databases">
        <title>Analysis of the sequence, cos site and structural proteins of the Lactococcus lactis temperate bacteriophage BK5-T.</title>
        <authorList>
            <person name="Mahanivong C."/>
            <person name="Boyce J.D."/>
            <person name="Davidson B.E."/>
            <person name="Hillier A.J."/>
        </authorList>
    </citation>
    <scope>NUCLEOTIDE SEQUENCE [LARGE SCALE GENOMIC DNA]</scope>
</reference>
<name>Q94M95_9CAUD</name>
<dbReference type="EMBL" id="AF176025">
    <property type="protein sequence ID" value="AAK56824.1"/>
    <property type="molecule type" value="Genomic_DNA"/>
</dbReference>
<reference evidence="1 4" key="4">
    <citation type="journal article" date="2001" name="Virology">
        <title>Comparative genomics of lactococcal phages: insight from the complete genome sequence of Lactococcus lactis phage BK5-T.</title>
        <authorList>
            <person name="Desiere F."/>
            <person name="Mahanivong C."/>
            <person name="Hillier A.J."/>
            <person name="Chandry P.S."/>
            <person name="Davidson B.E."/>
            <person name="Brussow H."/>
        </authorList>
    </citation>
    <scope>NUCLEOTIDE SEQUENCE</scope>
</reference>
<dbReference type="KEGG" id="vg:65974468"/>
<dbReference type="RefSeq" id="YP_010133251.1">
    <property type="nucleotide sequence ID" value="NC_056724.1"/>
</dbReference>
<proteinExistence type="evidence at transcript level"/>
<evidence type="ECO:0000313" key="3">
    <source>
        <dbReference type="Proteomes" id="UP000001720"/>
    </source>
</evidence>
<evidence type="ECO:0000313" key="2">
    <source>
        <dbReference type="EMBL" id="CAC80172.1"/>
    </source>
</evidence>
<evidence type="ECO:0000313" key="1">
    <source>
        <dbReference type="EMBL" id="AAK56824.1"/>
    </source>
</evidence>
<dbReference type="GeneID" id="65974468"/>
<accession>Q94M95</accession>